<dbReference type="Pfam" id="PF18765">
    <property type="entry name" value="Polbeta"/>
    <property type="match status" value="1"/>
</dbReference>
<dbReference type="CDD" id="cd05403">
    <property type="entry name" value="NT_KNTase_like"/>
    <property type="match status" value="1"/>
</dbReference>
<dbReference type="PATRIC" id="fig|1216932.3.peg.2026"/>
<dbReference type="SUPFAM" id="SSF81301">
    <property type="entry name" value="Nucleotidyltransferase"/>
    <property type="match status" value="1"/>
</dbReference>
<dbReference type="STRING" id="1216932.CM240_2026"/>
<dbReference type="InterPro" id="IPR043519">
    <property type="entry name" value="NT_sf"/>
</dbReference>
<dbReference type="EMBL" id="HG917868">
    <property type="protein sequence ID" value="CDM69184.1"/>
    <property type="molecule type" value="Genomic_DNA"/>
</dbReference>
<dbReference type="Gene3D" id="1.20.120.330">
    <property type="entry name" value="Nucleotidyltransferases domain 2"/>
    <property type="match status" value="1"/>
</dbReference>
<dbReference type="KEGG" id="clt:CM240_2026"/>
<evidence type="ECO:0000259" key="1">
    <source>
        <dbReference type="Pfam" id="PF18765"/>
    </source>
</evidence>
<proteinExistence type="predicted"/>
<dbReference type="Proteomes" id="UP000019426">
    <property type="component" value="Chromosome M2/40_rep1"/>
</dbReference>
<evidence type="ECO:0000313" key="2">
    <source>
        <dbReference type="EMBL" id="CDM69184.1"/>
    </source>
</evidence>
<keyword evidence="3" id="KW-1185">Reference proteome</keyword>
<dbReference type="eggNOG" id="COG1708">
    <property type="taxonomic scope" value="Bacteria"/>
</dbReference>
<feature type="domain" description="Polymerase beta nucleotidyltransferase" evidence="1">
    <location>
        <begin position="13"/>
        <end position="109"/>
    </location>
</feature>
<dbReference type="HOGENOM" id="CLU_935959_0_0_9"/>
<gene>
    <name evidence="2" type="ORF">CM240_2026</name>
</gene>
<dbReference type="Gene3D" id="3.30.460.10">
    <property type="entry name" value="Beta Polymerase, domain 2"/>
    <property type="match status" value="1"/>
</dbReference>
<reference evidence="2 3" key="1">
    <citation type="submission" date="2013-11" db="EMBL/GenBank/DDBJ databases">
        <title>Complete genome sequence of Clostridum sp. M2/40.</title>
        <authorList>
            <person name="Wibberg D."/>
            <person name="Puehler A."/>
            <person name="Schlueter A."/>
        </authorList>
    </citation>
    <scope>NUCLEOTIDE SEQUENCE [LARGE SCALE GENOMIC DNA]</scope>
    <source>
        <strain evidence="3">M2/40</strain>
    </source>
</reference>
<dbReference type="RefSeq" id="WP_044038924.1">
    <property type="nucleotide sequence ID" value="NZ_HG917868.1"/>
</dbReference>
<organism evidence="2 3">
    <name type="scientific">Clostridium bornimense</name>
    <dbReference type="NCBI Taxonomy" id="1216932"/>
    <lineage>
        <taxon>Bacteria</taxon>
        <taxon>Bacillati</taxon>
        <taxon>Bacillota</taxon>
        <taxon>Clostridia</taxon>
        <taxon>Eubacteriales</taxon>
        <taxon>Clostridiaceae</taxon>
        <taxon>Clostridium</taxon>
    </lineage>
</organism>
<sequence length="297" mass="35039">MERTILQYQKAYNSIIDKLKNKKNIIGVMVFGSMVSGDLWEESDIDLFVITKDGPDDIENVHLDEKGVPVHIKLMGKKKFINLHEKDLKGGFIHRIFASSKLVFSKDKEITQRYDDGRYYPDLDRERWNIVYLGEFLKSMGNCKKQLGNGSVYLANVSMNKCLESFAKLYVNYSGYMISKDALTMAINLDDEFKMYVDKFVYGKEDIKKSINQCLDYLWDYVDLNLKSMCRLLLGYIKEQDRFLSSSEIKKDPLFVDFNIEVEEILDKLWNKNIVKRDFREYKFDDEVLFKENVYYI</sequence>
<dbReference type="AlphaFoldDB" id="W6RZZ7"/>
<accession>W6RZZ7</accession>
<dbReference type="OrthoDB" id="2539715at2"/>
<evidence type="ECO:0000313" key="3">
    <source>
        <dbReference type="Proteomes" id="UP000019426"/>
    </source>
</evidence>
<dbReference type="InterPro" id="IPR041633">
    <property type="entry name" value="Polbeta"/>
</dbReference>
<name>W6RZZ7_9CLOT</name>
<protein>
    <recommendedName>
        <fullName evidence="1">Polymerase beta nucleotidyltransferase domain-containing protein</fullName>
    </recommendedName>
</protein>